<evidence type="ECO:0000313" key="2">
    <source>
        <dbReference type="Proteomes" id="UP000275385"/>
    </source>
</evidence>
<dbReference type="STRING" id="177199.A0A420Y790"/>
<dbReference type="AlphaFoldDB" id="A0A420Y790"/>
<evidence type="ECO:0000313" key="1">
    <source>
        <dbReference type="EMBL" id="RKU43759.1"/>
    </source>
</evidence>
<name>A0A420Y790_9PEZI</name>
<accession>A0A420Y790</accession>
<reference evidence="1 2" key="1">
    <citation type="submission" date="2018-08" db="EMBL/GenBank/DDBJ databases">
        <title>Draft genome of the lignicolous fungus Coniochaeta pulveracea.</title>
        <authorList>
            <person name="Borstlap C.J."/>
            <person name="De Witt R.N."/>
            <person name="Botha A."/>
            <person name="Volschenk H."/>
        </authorList>
    </citation>
    <scope>NUCLEOTIDE SEQUENCE [LARGE SCALE GENOMIC DNA]</scope>
    <source>
        <strain evidence="1 2">CAB683</strain>
    </source>
</reference>
<organism evidence="1 2">
    <name type="scientific">Coniochaeta pulveracea</name>
    <dbReference type="NCBI Taxonomy" id="177199"/>
    <lineage>
        <taxon>Eukaryota</taxon>
        <taxon>Fungi</taxon>
        <taxon>Dikarya</taxon>
        <taxon>Ascomycota</taxon>
        <taxon>Pezizomycotina</taxon>
        <taxon>Sordariomycetes</taxon>
        <taxon>Sordariomycetidae</taxon>
        <taxon>Coniochaetales</taxon>
        <taxon>Coniochaetaceae</taxon>
        <taxon>Coniochaeta</taxon>
    </lineage>
</organism>
<dbReference type="OrthoDB" id="3437411at2759"/>
<dbReference type="EMBL" id="QVQW01000039">
    <property type="protein sequence ID" value="RKU43759.1"/>
    <property type="molecule type" value="Genomic_DNA"/>
</dbReference>
<protein>
    <submittedName>
        <fullName evidence="1">Uncharacterized protein</fullName>
    </submittedName>
</protein>
<sequence length="528" mass="59583">MNALRAKRLKCCLSRHMRNWITFLPFTSSPQRAMASRSAARCDQPLSRNTLIRSFKRIRFVTQQDFYAGYALIARYAKHPEAALSVQECIIDPTGYRPFLHGMEDTPKDVGLPDGDMQETLKAYTQSLGLGESLTQKLTEGLNLSKIRYYPNSHRPMRNHVFNNAVATLLVSLCPNIITLRVFVDSESHTPLGEYLLRNNYGMLSKPVLQQVNEVQLHPANCLDEREYVHLDSINLIRYFHRLPAVNTLSLEGLDDHNSLISPIPPRLSTTIKEIRMSHVDLSTEAVCNIVRIPKALERFSLSTNGLQNQVGYISTLDPGFLARSLSEHKDSLEELDLDTSSGDPSDLAVLDSHEEDFLAEETAQWYFIADRKAGSECLPLLLEDLPVDREYPALAVGSLRDFEALTHLSIRIGLLLGFHDTLIDHPPGSPLEGNYSAPYHASYRLVDALPPSLQFLRLYGYKKGLCNVVDGHVTELLQRKAELFPHLREIEGVDELLLGAPGTYPVEPEDEQVWRRPEDNLTWVCEG</sequence>
<dbReference type="Proteomes" id="UP000275385">
    <property type="component" value="Unassembled WGS sequence"/>
</dbReference>
<gene>
    <name evidence="1" type="ORF">DL546_006519</name>
</gene>
<comment type="caution">
    <text evidence="1">The sequence shown here is derived from an EMBL/GenBank/DDBJ whole genome shotgun (WGS) entry which is preliminary data.</text>
</comment>
<keyword evidence="2" id="KW-1185">Reference proteome</keyword>
<proteinExistence type="predicted"/>